<evidence type="ECO:0000259" key="3">
    <source>
        <dbReference type="PROSITE" id="PS50003"/>
    </source>
</evidence>
<dbReference type="EMBL" id="CAJJDN010000041">
    <property type="protein sequence ID" value="CAD8080980.1"/>
    <property type="molecule type" value="Genomic_DNA"/>
</dbReference>
<dbReference type="GO" id="GO:0006623">
    <property type="term" value="P:protein targeting to vacuole"/>
    <property type="evidence" value="ECO:0007669"/>
    <property type="project" value="TreeGrafter"/>
</dbReference>
<dbReference type="GO" id="GO:0045053">
    <property type="term" value="P:protein retention in Golgi apparatus"/>
    <property type="evidence" value="ECO:0007669"/>
    <property type="project" value="TreeGrafter"/>
</dbReference>
<evidence type="ECO:0000256" key="1">
    <source>
        <dbReference type="ARBA" id="ARBA00006545"/>
    </source>
</evidence>
<name>A0A8S1ML25_9CILI</name>
<proteinExistence type="inferred from homology"/>
<dbReference type="InterPro" id="IPR026854">
    <property type="entry name" value="VPS13_N"/>
</dbReference>
<dbReference type="PROSITE" id="PS50003">
    <property type="entry name" value="PH_DOMAIN"/>
    <property type="match status" value="1"/>
</dbReference>
<protein>
    <recommendedName>
        <fullName evidence="3">PH domain-containing protein</fullName>
    </recommendedName>
</protein>
<dbReference type="PANTHER" id="PTHR16166:SF93">
    <property type="entry name" value="INTERMEMBRANE LIPID TRANSFER PROTEIN VPS13"/>
    <property type="match status" value="1"/>
</dbReference>
<keyword evidence="5" id="KW-1185">Reference proteome</keyword>
<sequence>MFEKILSRILLTYFGKFIKGFDQTTLQLALWSGNIVIENVSLKTEIFTDLELPLELKFSSIGRLILKIPWNKLSSAPVEVVLENILIVFNRLPQQRWDIDDSIQIKRKFTKLLEKVRQSISLKKKEQSENSGYFEKLTLKVIDNLQVSLKNIHFRFEDQNYSWGIKMDSLTALTTNEQFVVAFVDRDDKNTKFVPRNKLIDLNNLQLYWNTKETIFVSENIPEEQLQIFNYVIQISAQFKLIINHKERFEKPHYLLDMQLDQINLNLRHTQLIQIISFLELISNYNSRLWSQKQELLQQDVNIYQSKYCDVFILFLKNDLKDIEQLGDEDETLEFKKLIRSVPFKQLESWSQQAQKKYLLDLKVQEYQKQKSKKEKGWFNFVGGQTQEEINDSELKSLEEFIDNEEISIVCRPSESVKFKLIAKLKQAHIQLVKDNNTFQDEGIIKQLEQIEIDWTQYENKDFSFSTMIKKVSLQLVKNQQIEEICQPTQETKEFLKISLTKTTTIKVCRLDFRFLMQSLTINYNPCIIRIIREIAEVKKGDYVEQTLKTATWNQIEKIQDSTESQLQNILQSNIQLNIDTQILEPILKLSINNNEFWLVKMDSFHISTKGSNQQDLYEKFDISLSNFKFLYYPERFEDQTLQVLNDYNLFIQVQRLKSINHELIKKENKPIIIILGKLDPINITINEKVYKHLVYLPETIYPTQSELQRLQQLELEKQLILKYKVKDGILKRQGQLIKTWNSQFVVLSNFDLYFYDQENVLMANSKLSLFNSTLQLLQVDDQQHSFKITNKSGEYIFACENKNELRDWINKIKLQIQQYQSYEEIQEKQVEQIKVKQNDQMQIDLSIKKIEVKLYKDNNYPSVYQEHLLFLLKINNLNFQTIKQQQIQQLIQIDNLSIQDWIFDYKNPQNQDLIILSNKVESQPSLRIELTPKKQKINVDQLQINWKPDTFLKIRLLLQIIEDRKSRKWYFAGVRDFEAEQLKRGRNCDQEELKKNKLIDGLKAEFNKCQRYGQSKLKVKQKFNTLVDHQNFLNDYEWIENQILSQYQIKSSKNTIMELETSINFISVNFFHRTSHSLLFKCDLDEVKFTFKKLQFSYYLDTHLKDISLYDMTNYPFTIDSNLYFDLIKPQKLLGKRDQYDEWVVRFRFSGYDEIIIANQDRVNAFLLIEINPVFAIYQHQPLMRQIDYIVNQIVTLIREPEALTMNTGYIEQKRRNNNQLKAKRVWGDIDLIQSKFICPTFLDLRIIINKPLAIIKGWPDFTEYFQLDCEVVEVYNKQYIDMSRLLQEGEWMPDGKIRKAWSEAYCIEGHNMQIQYFEGGINQISSLFEFNLSFERALHYFEINELYDNVIMDGSIRIRSCMSPIILKLYRKEYLEICKMIFHNFTNDDFKDKLYIHDFEVVRLFEPAPISFWLDFMDISIFALSKKSQQPLVQVNMKLLRLEWLKATHINLNLFSQLITMFHYDELNNELGFVGELNSNQNQDKLFQVNQLINGEKPTKQREEFNRYIFDQDFNKEQSQFQMLFYIQKPSSDKECHIVLKNVRMTVEPTIFINVGLWSRLEQQCWPIQTEFGEMPSIKLIVEILNSSLCLQGLDNNYILGTKGDISYVWNRSRFLHPDQIIINLKNNQLDKKQIDVIGDAFEHKVNLKNLELFKCKFIDYINYDLKYVRKRHIILPFSLFFCIKNELQVEYSKQFIYYHNKYSLHIDKTICKFSYQDLVLIMSISDKLKSSKQEIIREPIYQIEEIMNQEQPINNLYDAIISGLQIVVINDAGEAYVPVFDLTLSETQLQFQQANSKSIFSTVIKLSSSFYNPKIAIWEPILESCNFSIDVCLNPNGEPQKIIFLEMIQEQQTLNINLSAQMISVFHKTFISWKQEMEQNKKDQRKSYIEQQSDKQLERSMSIQIDKSLQNFKQQKQEYNEQQIFPDERIDNVDYVSPYTIRNETGFILEISDTTNINRKYILQSNSSINFEIDADFDQMFARERDDLPQQQQRLVTIKVIHNKYEFEPMKSIDLDCIKVTRCPIKPINKNTNHTFMLFIEVVPKDTRKLLLISSETIIFNQTNMVIDLQLFDLQGTQESKNIYQAQIEPFRAFSVPIDRTRQYFHFKFEGDQKYSHYINLRYLSDNIEKKYEYKHNDYFTIIRCSKRNVNQTIVYLESPFQIKNCLPINISYELYGDSEQDLLNDSIIIHQQQIDNEQSNLTNINLKHLDKYQYDNLQQREKGQIMKQEQKLIHTISSKGRLAITLKLPFFQNSGIHMLYHAKFGPFLVDNIQLCDFFGNTTGYVLIDQIKNVFYIYCKQMIVNELPFKVYCYGMTDIKKGNPSIIAGQPMKDLQSNDSDELQNITLFNDQQYISFSATENHNQFSETLNLNYTGNQTVRIQTELNQIIEVGYNISLMCVDRQKPLVTKVLTISPRFIIVNQTQNTIHILQESNHQYLEIKSMDRKPLVWYSTRYQYISIHYQDEFIEWSPANPIDPNGNGFQCFTIRAVNNLSTIKHFNCISNRDNQIIYLIIVECKPIALLNSIYEQQSQRNSLIQQQQQQKQIINANQVDPPYVIVNNLELVNLICYQYCCSDEKYSHRYKFTEYKLYINNNQECAFSWEYPCERRDLVIQLQFEGELRTHYQMNPIFINLEEAEAVKKYVISSGLNEQEQYKFYIISLWEGASRKLKFQQQEVENQQDQHDTNILKLDINLNNVGISLIDQFYTKRVELIYIYFQGLEFNLLQTTQSKRSEFKVKYINIDSNSSSKTMFPVIFTPTKYKEIFEFNRFHLYFLLEQSTQVKSISLIKNIRACLQPTTLRFTSEMLEQLYQVYKQITQSFKSNLRGDDQLKKFDFEYAISQEEQQKLQQSNSVTLSNKVQNKYGVGSFGIQNNIEWQELVIELNDQQATYINKIEISSLNFNLTFYSSAKSSLQYNMLTQILKTIGIVAGNIDEAPLILDGISLENSFDTSHAIMTILATHYKDMLFNLILKLLGSIEIFGNPVGLVKHLAKGVYDLFDKPIEGFIKGPIEGGIGIVKGAGSLVKNTVSGVSNSTSKIAGSISGSLAYISLDKVYKQEREQIRVVKPNQLLSGIYFGGQMLYVSLTRAVVGVFDLPVNQAKRKGMKGLTIGILEGTAGFFIKPFAGVFDFVSKTTDGLKATAQYWDDKANDKRTRDIRVMYQQEQLYKNYNEKDAKIMQFLISMNNKLEDYYYYDSFEYESGGTELVFVLMYQQFFNCDRKNKRFIWLIDPNSVQDVQMINDGVLFLLKDYNEKYKAQQVQLHMTQQRQKEQVILKSQWLLSNI</sequence>
<evidence type="ECO:0000256" key="2">
    <source>
        <dbReference type="ARBA" id="ARBA00022448"/>
    </source>
</evidence>
<dbReference type="Pfam" id="PF00169">
    <property type="entry name" value="PH"/>
    <property type="match status" value="1"/>
</dbReference>
<comment type="similarity">
    <text evidence="1">Belongs to the VPS13 family.</text>
</comment>
<keyword evidence="2" id="KW-0813">Transport</keyword>
<feature type="domain" description="PH" evidence="3">
    <location>
        <begin position="724"/>
        <end position="818"/>
    </location>
</feature>
<dbReference type="SMART" id="SM00233">
    <property type="entry name" value="PH"/>
    <property type="match status" value="1"/>
</dbReference>
<dbReference type="CDD" id="cd00821">
    <property type="entry name" value="PH"/>
    <property type="match status" value="1"/>
</dbReference>
<dbReference type="InterPro" id="IPR026847">
    <property type="entry name" value="VPS13"/>
</dbReference>
<reference evidence="4" key="1">
    <citation type="submission" date="2021-01" db="EMBL/GenBank/DDBJ databases">
        <authorList>
            <consortium name="Genoscope - CEA"/>
            <person name="William W."/>
        </authorList>
    </citation>
    <scope>NUCLEOTIDE SEQUENCE</scope>
</reference>
<dbReference type="PANTHER" id="PTHR16166">
    <property type="entry name" value="VACUOLAR PROTEIN SORTING-ASSOCIATED PROTEIN VPS13"/>
    <property type="match status" value="1"/>
</dbReference>
<evidence type="ECO:0000313" key="4">
    <source>
        <dbReference type="EMBL" id="CAD8080980.1"/>
    </source>
</evidence>
<organism evidence="4 5">
    <name type="scientific">Paramecium sonneborni</name>
    <dbReference type="NCBI Taxonomy" id="65129"/>
    <lineage>
        <taxon>Eukaryota</taxon>
        <taxon>Sar</taxon>
        <taxon>Alveolata</taxon>
        <taxon>Ciliophora</taxon>
        <taxon>Intramacronucleata</taxon>
        <taxon>Oligohymenophorea</taxon>
        <taxon>Peniculida</taxon>
        <taxon>Parameciidae</taxon>
        <taxon>Paramecium</taxon>
    </lineage>
</organism>
<dbReference type="Pfam" id="PF12624">
    <property type="entry name" value="VPS13_N"/>
    <property type="match status" value="1"/>
</dbReference>
<gene>
    <name evidence="4" type="ORF">PSON_ATCC_30995.1.T0410158</name>
</gene>
<comment type="caution">
    <text evidence="4">The sequence shown here is derived from an EMBL/GenBank/DDBJ whole genome shotgun (WGS) entry which is preliminary data.</text>
</comment>
<evidence type="ECO:0000313" key="5">
    <source>
        <dbReference type="Proteomes" id="UP000692954"/>
    </source>
</evidence>
<accession>A0A8S1ML25</accession>
<dbReference type="OrthoDB" id="272810at2759"/>
<dbReference type="InterPro" id="IPR001849">
    <property type="entry name" value="PH_domain"/>
</dbReference>
<dbReference type="Proteomes" id="UP000692954">
    <property type="component" value="Unassembled WGS sequence"/>
</dbReference>